<protein>
    <submittedName>
        <fullName evidence="2">Interferon gamma receptor 1 isoform 3</fullName>
    </submittedName>
</protein>
<feature type="signal peptide" evidence="1">
    <location>
        <begin position="1"/>
        <end position="18"/>
    </location>
</feature>
<keyword evidence="2" id="KW-0675">Receptor</keyword>
<feature type="chain" id="PRO_5004664609" evidence="1">
    <location>
        <begin position="19"/>
        <end position="31"/>
    </location>
</feature>
<evidence type="ECO:0000256" key="1">
    <source>
        <dbReference type="SAM" id="SignalP"/>
    </source>
</evidence>
<name>U5U4U2_ANOCA</name>
<accession>U5U4U2</accession>
<dbReference type="EMBL" id="KF192929">
    <property type="protein sequence ID" value="AGZ16398.1"/>
    <property type="molecule type" value="mRNA"/>
</dbReference>
<keyword evidence="1" id="KW-0732">Signal</keyword>
<evidence type="ECO:0000313" key="2">
    <source>
        <dbReference type="EMBL" id="AGZ16398.1"/>
    </source>
</evidence>
<organism evidence="2">
    <name type="scientific">Anolis carolinensis</name>
    <name type="common">Green anole</name>
    <name type="synonym">American chameleon</name>
    <dbReference type="NCBI Taxonomy" id="28377"/>
    <lineage>
        <taxon>Eukaryota</taxon>
        <taxon>Metazoa</taxon>
        <taxon>Chordata</taxon>
        <taxon>Craniata</taxon>
        <taxon>Vertebrata</taxon>
        <taxon>Euteleostomi</taxon>
        <taxon>Lepidosauria</taxon>
        <taxon>Squamata</taxon>
        <taxon>Bifurcata</taxon>
        <taxon>Unidentata</taxon>
        <taxon>Episquamata</taxon>
        <taxon>Toxicofera</taxon>
        <taxon>Iguania</taxon>
        <taxon>Dactyloidae</taxon>
        <taxon>Anolis</taxon>
    </lineage>
</organism>
<sequence>MEAGLLRALLALLPLALGAGEPPTEGQLGRR</sequence>
<proteinExistence type="evidence at transcript level"/>
<gene>
    <name evidence="2" type="primary">IFNGR1</name>
</gene>
<dbReference type="AlphaFoldDB" id="U5U4U2"/>
<reference evidence="2" key="1">
    <citation type="journal article" date="2013" name="Dev. Comp. Immunol.">
        <title>IFN-gamma and its receptors in a reptile reveal the evolutionary conservation of type II IFNs in vertebrates.</title>
        <authorList>
            <person name="Chen S.N."/>
            <person name="Huang B."/>
            <person name="Zhang X.W."/>
            <person name="Li Y."/>
            <person name="Zhao L.J."/>
            <person name="Li N."/>
            <person name="Gao Q."/>
            <person name="Nie P."/>
        </authorList>
    </citation>
    <scope>NUCLEOTIDE SEQUENCE</scope>
    <source>
        <tissue evidence="2">Liver</tissue>
    </source>
</reference>